<dbReference type="InterPro" id="IPR012338">
    <property type="entry name" value="Beta-lactam/transpept-like"/>
</dbReference>
<evidence type="ECO:0000313" key="20">
    <source>
        <dbReference type="EMBL" id="CEJ73411.1"/>
    </source>
</evidence>
<evidence type="ECO:0000256" key="1">
    <source>
        <dbReference type="ARBA" id="ARBA00002624"/>
    </source>
</evidence>
<dbReference type="Gene3D" id="1.10.3810.10">
    <property type="entry name" value="Biosynthetic peptidoglycan transglycosylase-like"/>
    <property type="match status" value="1"/>
</dbReference>
<comment type="subcellular location">
    <subcellularLocation>
        <location evidence="2">Cell membrane</location>
        <topology evidence="2">Single-pass type II membrane protein</topology>
    </subcellularLocation>
</comment>
<dbReference type="PANTHER" id="PTHR32282:SF33">
    <property type="entry name" value="PEPTIDOGLYCAN GLYCOSYLTRANSFERASE"/>
    <property type="match status" value="1"/>
</dbReference>
<feature type="region of interest" description="Disordered" evidence="16">
    <location>
        <begin position="695"/>
        <end position="813"/>
    </location>
</feature>
<evidence type="ECO:0000256" key="10">
    <source>
        <dbReference type="ARBA" id="ARBA00022968"/>
    </source>
</evidence>
<comment type="catalytic activity">
    <reaction evidence="15">
        <text>[GlcNAc-(1-&gt;4)-Mur2Ac(oyl-L-Ala-gamma-D-Glu-L-Lys-D-Ala-D-Ala)](n)-di-trans,octa-cis-undecaprenyl diphosphate + beta-D-GlcNAc-(1-&gt;4)-Mur2Ac(oyl-L-Ala-gamma-D-Glu-L-Lys-D-Ala-D-Ala)-di-trans,octa-cis-undecaprenyl diphosphate = [GlcNAc-(1-&gt;4)-Mur2Ac(oyl-L-Ala-gamma-D-Glu-L-Lys-D-Ala-D-Ala)](n+1)-di-trans,octa-cis-undecaprenyl diphosphate + di-trans,octa-cis-undecaprenyl diphosphate + H(+)</text>
        <dbReference type="Rhea" id="RHEA:23708"/>
        <dbReference type="Rhea" id="RHEA-COMP:9602"/>
        <dbReference type="Rhea" id="RHEA-COMP:9603"/>
        <dbReference type="ChEBI" id="CHEBI:15378"/>
        <dbReference type="ChEBI" id="CHEBI:58405"/>
        <dbReference type="ChEBI" id="CHEBI:60033"/>
        <dbReference type="ChEBI" id="CHEBI:78435"/>
        <dbReference type="EC" id="2.4.99.28"/>
    </reaction>
</comment>
<keyword evidence="11" id="KW-0046">Antibiotic resistance</keyword>
<feature type="domain" description="Penicillin-binding protein transpeptidase" evidence="18">
    <location>
        <begin position="412"/>
        <end position="689"/>
    </location>
</feature>
<feature type="compositionally biased region" description="Pro residues" evidence="16">
    <location>
        <begin position="761"/>
        <end position="802"/>
    </location>
</feature>
<dbReference type="InterPro" id="IPR001264">
    <property type="entry name" value="Glyco_trans_51"/>
</dbReference>
<keyword evidence="17" id="KW-0472">Membrane</keyword>
<evidence type="ECO:0000256" key="8">
    <source>
        <dbReference type="ARBA" id="ARBA00022679"/>
    </source>
</evidence>
<dbReference type="Pfam" id="PF00912">
    <property type="entry name" value="Transgly"/>
    <property type="match status" value="1"/>
</dbReference>
<dbReference type="PRINTS" id="PR01217">
    <property type="entry name" value="PRICHEXTENSN"/>
</dbReference>
<keyword evidence="9" id="KW-0378">Hydrolase</keyword>
<evidence type="ECO:0000256" key="9">
    <source>
        <dbReference type="ARBA" id="ARBA00022801"/>
    </source>
</evidence>
<keyword evidence="7" id="KW-0328">Glycosyltransferase</keyword>
<evidence type="ECO:0000256" key="6">
    <source>
        <dbReference type="ARBA" id="ARBA00022670"/>
    </source>
</evidence>
<dbReference type="Pfam" id="PF00905">
    <property type="entry name" value="Transpeptidase"/>
    <property type="match status" value="1"/>
</dbReference>
<comment type="catalytic activity">
    <reaction evidence="13">
        <text>Preferential cleavage: (Ac)2-L-Lys-D-Ala-|-D-Ala. Also transpeptidation of peptidyl-alanyl moieties that are N-acyl substituents of D-alanine.</text>
        <dbReference type="EC" id="3.4.16.4"/>
    </reaction>
</comment>
<evidence type="ECO:0000259" key="18">
    <source>
        <dbReference type="Pfam" id="PF00905"/>
    </source>
</evidence>
<sequence>MGGNNENMSDKTGKKSSLAKKIAIGFLVLFGCGVAAVSLFIIGILITTPDIDPHKMVFAENSIIYDANKKVTEKIKGPSESRYVIKNMSEIPSNMKNAVLAIEDHTFYEHHGINIKRTMGAFVQNFKSGYKSQGASTITQQLAKNMYLTNEKTYKRKIKELYYALKLEKELSKDEILLAYLNTLSLGQGTRGVKAAAAKYFDKDVSQLDLAECALLAGITKYPSKYSAYKTSKLNLNDDLDNAQILIYSQDYVPTDDDLEMYRILHENGKVDDLTYDALRKGRKVIYQAKFNEESKKRQEVVLSRMLELGYITKSQYDEAIKEEIKIKLGDKAENENSSYFNSLVKKDVMQALVKEGYTKDEAEDMLYNGGLRIYSTIDSATQDIVEKEYEDDSNFPGTYTDGHGNLQPQSAMVIMDNNNGQIKAMIGGRGIGGESLYNRATNPRQPGSSIKPLAVYLPLMERVGMTPQSNLPDQPIKKLNGKDWPRNFAGVYYGTVGMSTAVKHSYNASVVQGAAMLGKNESESMEIVLKALKDVGITTINDTKDKYYPTVLGGMDKGVSPLEMTAAYATIANGGVYVEPMTFTKIELSDGSTLLENKPKKKRVYSENTAYYMTKMLEGAVNDGTGKAARLSGMAVAGKTGTTSNNRDAWFCGYTPYYTASVWIGNDRANSLSQGSKIAASLWRDIMDPVHSGLEGRQFDKTGPFANVDVGYSEGASSSPKPVEPPTEEQPPTDPNQPATDPNQPTPPTDPNQPVTDPNQPTPPTDPNQPNPTPTPPAPDPTPPAPDPNPVPPPTPTPPADPNQQGTPSPAA</sequence>
<keyword evidence="5" id="KW-0121">Carboxypeptidase</keyword>
<dbReference type="InterPro" id="IPR023346">
    <property type="entry name" value="Lysozyme-like_dom_sf"/>
</dbReference>
<protein>
    <recommendedName>
        <fullName evidence="4">Penicillin-binding protein 1A</fullName>
        <ecNumber evidence="14">2.4.99.28</ecNumber>
        <ecNumber evidence="3">3.4.16.4</ecNumber>
    </recommendedName>
</protein>
<feature type="transmembrane region" description="Helical" evidence="17">
    <location>
        <begin position="21"/>
        <end position="46"/>
    </location>
</feature>
<reference evidence="20 21" key="1">
    <citation type="submission" date="2014-11" db="EMBL/GenBank/DDBJ databases">
        <authorList>
            <person name="Aslett M.A."/>
            <person name="De Silva N."/>
        </authorList>
    </citation>
    <scope>NUCLEOTIDE SEQUENCE [LARGE SCALE GENOMIC DNA]</scope>
    <source>
        <strain evidence="20 21">ATCC9714</strain>
    </source>
</reference>
<gene>
    <name evidence="20" type="ORF">ATCC9714_12991</name>
</gene>
<dbReference type="EC" id="3.4.16.4" evidence="3"/>
<evidence type="ECO:0000256" key="7">
    <source>
        <dbReference type="ARBA" id="ARBA00022676"/>
    </source>
</evidence>
<accession>A0ABM9RN04</accession>
<feature type="domain" description="Glycosyl transferase family 51" evidence="19">
    <location>
        <begin position="72"/>
        <end position="232"/>
    </location>
</feature>
<dbReference type="InterPro" id="IPR036950">
    <property type="entry name" value="PBP_transglycosylase"/>
</dbReference>
<dbReference type="InterPro" id="IPR001460">
    <property type="entry name" value="PCN-bd_Tpept"/>
</dbReference>
<proteinExistence type="predicted"/>
<keyword evidence="12" id="KW-0511">Multifunctional enzyme</keyword>
<evidence type="ECO:0000256" key="17">
    <source>
        <dbReference type="SAM" id="Phobius"/>
    </source>
</evidence>
<keyword evidence="6" id="KW-0645">Protease</keyword>
<dbReference type="Proteomes" id="UP000032811">
    <property type="component" value="Chromosome 1"/>
</dbReference>
<evidence type="ECO:0000256" key="13">
    <source>
        <dbReference type="ARBA" id="ARBA00034000"/>
    </source>
</evidence>
<name>A0ABM9RN04_PARSO</name>
<dbReference type="EC" id="2.4.99.28" evidence="14"/>
<keyword evidence="8" id="KW-0808">Transferase</keyword>
<organism evidence="20 21">
    <name type="scientific">Paraclostridium sordellii</name>
    <name type="common">Clostridium sordellii</name>
    <dbReference type="NCBI Taxonomy" id="1505"/>
    <lineage>
        <taxon>Bacteria</taxon>
        <taxon>Bacillati</taxon>
        <taxon>Bacillota</taxon>
        <taxon>Clostridia</taxon>
        <taxon>Peptostreptococcales</taxon>
        <taxon>Peptostreptococcaceae</taxon>
        <taxon>Paraclostridium</taxon>
    </lineage>
</organism>
<evidence type="ECO:0000313" key="21">
    <source>
        <dbReference type="Proteomes" id="UP000032811"/>
    </source>
</evidence>
<evidence type="ECO:0000256" key="12">
    <source>
        <dbReference type="ARBA" id="ARBA00023268"/>
    </source>
</evidence>
<keyword evidence="21" id="KW-1185">Reference proteome</keyword>
<dbReference type="SUPFAM" id="SSF53955">
    <property type="entry name" value="Lysozyme-like"/>
    <property type="match status" value="1"/>
</dbReference>
<evidence type="ECO:0000256" key="16">
    <source>
        <dbReference type="SAM" id="MobiDB-lite"/>
    </source>
</evidence>
<evidence type="ECO:0000256" key="2">
    <source>
        <dbReference type="ARBA" id="ARBA00004401"/>
    </source>
</evidence>
<evidence type="ECO:0000256" key="15">
    <source>
        <dbReference type="ARBA" id="ARBA00049902"/>
    </source>
</evidence>
<dbReference type="Gene3D" id="3.40.710.10">
    <property type="entry name" value="DD-peptidase/beta-lactamase superfamily"/>
    <property type="match status" value="1"/>
</dbReference>
<dbReference type="EMBL" id="LN679998">
    <property type="protein sequence ID" value="CEJ73411.1"/>
    <property type="molecule type" value="Genomic_DNA"/>
</dbReference>
<keyword evidence="10" id="KW-0735">Signal-anchor</keyword>
<evidence type="ECO:0000256" key="5">
    <source>
        <dbReference type="ARBA" id="ARBA00022645"/>
    </source>
</evidence>
<keyword evidence="17" id="KW-0812">Transmembrane</keyword>
<evidence type="ECO:0000259" key="19">
    <source>
        <dbReference type="Pfam" id="PF00912"/>
    </source>
</evidence>
<dbReference type="SUPFAM" id="SSF56601">
    <property type="entry name" value="beta-lactamase/transpeptidase-like"/>
    <property type="match status" value="1"/>
</dbReference>
<evidence type="ECO:0000256" key="11">
    <source>
        <dbReference type="ARBA" id="ARBA00023251"/>
    </source>
</evidence>
<evidence type="ECO:0000256" key="4">
    <source>
        <dbReference type="ARBA" id="ARBA00018638"/>
    </source>
</evidence>
<dbReference type="InterPro" id="IPR050396">
    <property type="entry name" value="Glycosyltr_51/Transpeptidase"/>
</dbReference>
<evidence type="ECO:0000256" key="14">
    <source>
        <dbReference type="ARBA" id="ARBA00044770"/>
    </source>
</evidence>
<comment type="function">
    <text evidence="1">Cell wall formation. Synthesis of cross-linked peptidoglycan from the lipid intermediates. The enzyme has a penicillin-insensitive transglycosylase N-terminal domain (formation of linear glycan strands) and a penicillin-sensitive transpeptidase C-terminal domain (cross-linking of the peptide subunits).</text>
</comment>
<keyword evidence="17" id="KW-1133">Transmembrane helix</keyword>
<feature type="compositionally biased region" description="Pro residues" evidence="16">
    <location>
        <begin position="723"/>
        <end position="736"/>
    </location>
</feature>
<dbReference type="PANTHER" id="PTHR32282">
    <property type="entry name" value="BINDING PROTEIN TRANSPEPTIDASE, PUTATIVE-RELATED"/>
    <property type="match status" value="1"/>
</dbReference>
<evidence type="ECO:0000256" key="3">
    <source>
        <dbReference type="ARBA" id="ARBA00012448"/>
    </source>
</evidence>